<comment type="caution">
    <text evidence="1">The sequence shown here is derived from an EMBL/GenBank/DDBJ whole genome shotgun (WGS) entry which is preliminary data.</text>
</comment>
<dbReference type="EMBL" id="WWCX01000025">
    <property type="protein sequence ID" value="MYM95363.1"/>
    <property type="molecule type" value="Genomic_DNA"/>
</dbReference>
<proteinExistence type="predicted"/>
<dbReference type="RefSeq" id="WP_161084483.1">
    <property type="nucleotide sequence ID" value="NZ_WWCX01000025.1"/>
</dbReference>
<evidence type="ECO:0000313" key="1">
    <source>
        <dbReference type="EMBL" id="MYM95363.1"/>
    </source>
</evidence>
<reference evidence="1" key="1">
    <citation type="submission" date="2019-12" db="EMBL/GenBank/DDBJ databases">
        <title>Novel species isolated from a subtropical stream in China.</title>
        <authorList>
            <person name="Lu H."/>
        </authorList>
    </citation>
    <scope>NUCLEOTIDE SEQUENCE [LARGE SCALE GENOMIC DNA]</scope>
    <source>
        <strain evidence="1">FT81W</strain>
    </source>
</reference>
<name>A0A845GLB5_9BURK</name>
<gene>
    <name evidence="1" type="ORF">GTP90_15970</name>
</gene>
<protein>
    <submittedName>
        <fullName evidence="1">Uncharacterized protein</fullName>
    </submittedName>
</protein>
<dbReference type="Proteomes" id="UP000447355">
    <property type="component" value="Unassembled WGS sequence"/>
</dbReference>
<sequence>MLPAIVVENLPRLTRAIQQLATHPDDDAAYALADELTGITAMVAEKFTNDRTADGIQKAMQLTVGGVSLGLDHALMHEGDLAALDFLVEHGAEHAFQIGFRLIKELSALPEDALVGEYDTDPVYAARRLRDLFIDLCQTDPNENWNGLERYEVMLKQRKDVQAVVRLAGWLRRHNSEGPVSDTDLNAEGVIALAVIFAIEGGGRVVARTGQKEFERFVKAVRKAKPDYEEGWAALVAKVPAQHHPVLLDRIASYRNSCTVIQNIKGRTAMKTLFAELENYAGSELDADYN</sequence>
<accession>A0A845GLB5</accession>
<organism evidence="1 2">
    <name type="scientific">Duganella vulcania</name>
    <dbReference type="NCBI Taxonomy" id="2692166"/>
    <lineage>
        <taxon>Bacteria</taxon>
        <taxon>Pseudomonadati</taxon>
        <taxon>Pseudomonadota</taxon>
        <taxon>Betaproteobacteria</taxon>
        <taxon>Burkholderiales</taxon>
        <taxon>Oxalobacteraceae</taxon>
        <taxon>Telluria group</taxon>
        <taxon>Duganella</taxon>
    </lineage>
</organism>
<dbReference type="AlphaFoldDB" id="A0A845GLB5"/>
<evidence type="ECO:0000313" key="2">
    <source>
        <dbReference type="Proteomes" id="UP000447355"/>
    </source>
</evidence>